<name>A0A075GHE1_9EURY</name>
<keyword evidence="2" id="KW-0520">NAD</keyword>
<dbReference type="InterPro" id="IPR029035">
    <property type="entry name" value="DHS-like_NAD/FAD-binding_dom"/>
</dbReference>
<protein>
    <submittedName>
        <fullName evidence="3">Deoxyhypusine synthase (Dys1)</fullName>
        <ecNumber evidence="3">2.5.1.46</ecNumber>
    </submittedName>
</protein>
<dbReference type="EC" id="2.5.1.46" evidence="3"/>
<proteinExistence type="inferred from homology"/>
<evidence type="ECO:0000313" key="3">
    <source>
        <dbReference type="EMBL" id="AIF01372.1"/>
    </source>
</evidence>
<comment type="similarity">
    <text evidence="1">Belongs to the deoxyhypusine synthase family.</text>
</comment>
<dbReference type="InterPro" id="IPR036982">
    <property type="entry name" value="Deoxyhypusine_synthase_sf"/>
</dbReference>
<dbReference type="Gene3D" id="3.40.910.10">
    <property type="entry name" value="Deoxyhypusine synthase"/>
    <property type="match status" value="1"/>
</dbReference>
<organism evidence="3">
    <name type="scientific">uncultured marine group II/III euryarchaeote KM3_146_G03</name>
    <dbReference type="NCBI Taxonomy" id="1457881"/>
    <lineage>
        <taxon>Archaea</taxon>
        <taxon>Methanobacteriati</taxon>
        <taxon>Methanobacteriota</taxon>
        <taxon>environmental samples</taxon>
    </lineage>
</organism>
<dbReference type="PANTHER" id="PTHR11703">
    <property type="entry name" value="DEOXYHYPUSINE SYNTHASE"/>
    <property type="match status" value="1"/>
</dbReference>
<dbReference type="GO" id="GO:0034038">
    <property type="term" value="F:deoxyhypusine synthase activity"/>
    <property type="evidence" value="ECO:0007669"/>
    <property type="project" value="UniProtKB-EC"/>
</dbReference>
<sequence>MSGVRQFIDQNYHHFNAGALADCGRSLEKFLASGGKLIVTLAGAMSTAEIGRSLAPAIRAGLIHAISCTGANLEEDLFNLVAHESYEKIDWRNLTAEDDAKLQQRGLNRVTDTCIPEAEAIRVVESILLQQWLEAEKNKETKPPHHYLFDVIDSEDIEFQANPEDSWLIAAQEMKIPIFTPAWADSTLGNIFSARLIDGTISSDSIITSDLQRMGDISSWYQEQESPLGILQVGGGVAGDFPICVVPMLRQDLGEDVDLWSWFAQISESNPSYGGYSGAPPNEKISWEKLGIDTPKYVIESDATIVLPLIMWYLLEGLEK</sequence>
<dbReference type="InterPro" id="IPR002773">
    <property type="entry name" value="Deoxyhypusine_synthase"/>
</dbReference>
<reference evidence="3" key="1">
    <citation type="journal article" date="2014" name="Genome Biol. Evol.">
        <title>Pangenome evidence for extensive interdomain horizontal transfer affecting lineage core and shell genes in uncultured planktonic thaumarchaeota and euryarchaeota.</title>
        <authorList>
            <person name="Deschamps P."/>
            <person name="Zivanovic Y."/>
            <person name="Moreira D."/>
            <person name="Rodriguez-Valera F."/>
            <person name="Lopez-Garcia P."/>
        </authorList>
    </citation>
    <scope>NUCLEOTIDE SEQUENCE</scope>
</reference>
<dbReference type="PANTHER" id="PTHR11703:SF0">
    <property type="entry name" value="DEOXYHYPUSINE SYNTHASE"/>
    <property type="match status" value="1"/>
</dbReference>
<keyword evidence="3" id="KW-0808">Transferase</keyword>
<evidence type="ECO:0000256" key="1">
    <source>
        <dbReference type="ARBA" id="ARBA00009892"/>
    </source>
</evidence>
<dbReference type="AlphaFoldDB" id="A0A075GHE1"/>
<accession>A0A075GHE1</accession>
<evidence type="ECO:0000256" key="2">
    <source>
        <dbReference type="ARBA" id="ARBA00023027"/>
    </source>
</evidence>
<dbReference type="EMBL" id="KF900619">
    <property type="protein sequence ID" value="AIF01372.1"/>
    <property type="molecule type" value="Genomic_DNA"/>
</dbReference>
<gene>
    <name evidence="3" type="primary">dys1</name>
</gene>
<dbReference type="Pfam" id="PF01916">
    <property type="entry name" value="DS"/>
    <property type="match status" value="1"/>
</dbReference>
<dbReference type="SUPFAM" id="SSF52467">
    <property type="entry name" value="DHS-like NAD/FAD-binding domain"/>
    <property type="match status" value="1"/>
</dbReference>
<dbReference type="GO" id="GO:0005737">
    <property type="term" value="C:cytoplasm"/>
    <property type="evidence" value="ECO:0007669"/>
    <property type="project" value="TreeGrafter"/>
</dbReference>